<organism evidence="19 20">
    <name type="scientific">Porites evermanni</name>
    <dbReference type="NCBI Taxonomy" id="104178"/>
    <lineage>
        <taxon>Eukaryota</taxon>
        <taxon>Metazoa</taxon>
        <taxon>Cnidaria</taxon>
        <taxon>Anthozoa</taxon>
        <taxon>Hexacorallia</taxon>
        <taxon>Scleractinia</taxon>
        <taxon>Fungiina</taxon>
        <taxon>Poritidae</taxon>
        <taxon>Porites</taxon>
    </lineage>
</organism>
<comment type="subcellular location">
    <subcellularLocation>
        <location evidence="1">Membrane</location>
        <topology evidence="1">Multi-pass membrane protein</topology>
    </subcellularLocation>
    <subcellularLocation>
        <location evidence="2">Membrane</location>
        <topology evidence="2">Single-pass type I membrane protein</topology>
    </subcellularLocation>
</comment>
<dbReference type="InterPro" id="IPR011009">
    <property type="entry name" value="Kinase-like_dom_sf"/>
</dbReference>
<accession>A0ABN8LCK3</accession>
<dbReference type="PROSITE" id="PS50011">
    <property type="entry name" value="PROTEIN_KINASE_DOM"/>
    <property type="match status" value="1"/>
</dbReference>
<dbReference type="SUPFAM" id="SSF53822">
    <property type="entry name" value="Periplasmic binding protein-like I"/>
    <property type="match status" value="1"/>
</dbReference>
<evidence type="ECO:0000256" key="15">
    <source>
        <dbReference type="SAM" id="Phobius"/>
    </source>
</evidence>
<dbReference type="SUPFAM" id="SSF55073">
    <property type="entry name" value="Nucleotide cyclase"/>
    <property type="match status" value="1"/>
</dbReference>
<dbReference type="InterPro" id="IPR000719">
    <property type="entry name" value="Prot_kinase_dom"/>
</dbReference>
<evidence type="ECO:0000256" key="4">
    <source>
        <dbReference type="ARBA" id="ARBA00022692"/>
    </source>
</evidence>
<dbReference type="InterPro" id="IPR001245">
    <property type="entry name" value="Ser-Thr/Tyr_kinase_cat_dom"/>
</dbReference>
<proteinExistence type="inferred from homology"/>
<evidence type="ECO:0000256" key="7">
    <source>
        <dbReference type="ARBA" id="ARBA00022989"/>
    </source>
</evidence>
<keyword evidence="6" id="KW-0547">Nucleotide-binding</keyword>
<evidence type="ECO:0000313" key="19">
    <source>
        <dbReference type="EMBL" id="CAH3013630.1"/>
    </source>
</evidence>
<dbReference type="Gene3D" id="1.10.510.10">
    <property type="entry name" value="Transferase(Phosphotransferase) domain 1"/>
    <property type="match status" value="1"/>
</dbReference>
<dbReference type="InterPro" id="IPR000337">
    <property type="entry name" value="GPCR_3"/>
</dbReference>
<dbReference type="InterPro" id="IPR011645">
    <property type="entry name" value="HNOB_dom_associated"/>
</dbReference>
<keyword evidence="12 14" id="KW-0141">cGMP biosynthesis</keyword>
<feature type="transmembrane region" description="Helical" evidence="15">
    <location>
        <begin position="473"/>
        <end position="495"/>
    </location>
</feature>
<feature type="domain" description="Guanylate cyclase" evidence="18">
    <location>
        <begin position="874"/>
        <end position="1004"/>
    </location>
</feature>
<evidence type="ECO:0000256" key="16">
    <source>
        <dbReference type="SAM" id="SignalP"/>
    </source>
</evidence>
<evidence type="ECO:0000256" key="6">
    <source>
        <dbReference type="ARBA" id="ARBA00022741"/>
    </source>
</evidence>
<dbReference type="Pfam" id="PF07714">
    <property type="entry name" value="PK_Tyr_Ser-Thr"/>
    <property type="match status" value="1"/>
</dbReference>
<evidence type="ECO:0000256" key="5">
    <source>
        <dbReference type="ARBA" id="ARBA00022729"/>
    </source>
</evidence>
<dbReference type="InterPro" id="IPR029787">
    <property type="entry name" value="Nucleotide_cyclase"/>
</dbReference>
<feature type="domain" description="Protein kinase" evidence="17">
    <location>
        <begin position="527"/>
        <end position="803"/>
    </location>
</feature>
<keyword evidence="7 15" id="KW-1133">Transmembrane helix</keyword>
<dbReference type="EC" id="4.6.1.2" evidence="3 14"/>
<evidence type="ECO:0000259" key="17">
    <source>
        <dbReference type="PROSITE" id="PS50011"/>
    </source>
</evidence>
<dbReference type="PANTHER" id="PTHR11920">
    <property type="entry name" value="GUANYLYL CYCLASE"/>
    <property type="match status" value="1"/>
</dbReference>
<evidence type="ECO:0000256" key="14">
    <source>
        <dbReference type="RuleBase" id="RU003431"/>
    </source>
</evidence>
<dbReference type="InterPro" id="IPR018297">
    <property type="entry name" value="A/G_cyclase_CS"/>
</dbReference>
<dbReference type="PROSITE" id="PS50125">
    <property type="entry name" value="GUANYLATE_CYCLASE_2"/>
    <property type="match status" value="1"/>
</dbReference>
<feature type="signal peptide" evidence="16">
    <location>
        <begin position="1"/>
        <end position="28"/>
    </location>
</feature>
<dbReference type="PROSITE" id="PS00452">
    <property type="entry name" value="GUANYLATE_CYCLASE_1"/>
    <property type="match status" value="1"/>
</dbReference>
<feature type="chain" id="PRO_5046968983" description="Guanylate cyclase" evidence="16">
    <location>
        <begin position="29"/>
        <end position="1119"/>
    </location>
</feature>
<dbReference type="EMBL" id="CALNXI010000001">
    <property type="protein sequence ID" value="CAH3013630.1"/>
    <property type="molecule type" value="Genomic_DNA"/>
</dbReference>
<keyword evidence="5 16" id="KW-0732">Signal</keyword>
<evidence type="ECO:0000256" key="10">
    <source>
        <dbReference type="ARBA" id="ARBA00023180"/>
    </source>
</evidence>
<dbReference type="InterPro" id="IPR001054">
    <property type="entry name" value="A/G_cyclase"/>
</dbReference>
<dbReference type="PANTHER" id="PTHR11920:SF501">
    <property type="entry name" value="GUANYLATE CYCLASE 32E"/>
    <property type="match status" value="1"/>
</dbReference>
<dbReference type="PRINTS" id="PR00248">
    <property type="entry name" value="GPCRMGR"/>
</dbReference>
<protein>
    <recommendedName>
        <fullName evidence="3 14">Guanylate cyclase</fullName>
        <ecNumber evidence="3 14">4.6.1.2</ecNumber>
    </recommendedName>
</protein>
<dbReference type="SMART" id="SM00044">
    <property type="entry name" value="CYCc"/>
    <property type="match status" value="1"/>
</dbReference>
<evidence type="ECO:0000256" key="9">
    <source>
        <dbReference type="ARBA" id="ARBA00023170"/>
    </source>
</evidence>
<keyword evidence="9" id="KW-0675">Receptor</keyword>
<dbReference type="InterPro" id="IPR028082">
    <property type="entry name" value="Peripla_BP_I"/>
</dbReference>
<evidence type="ECO:0000256" key="3">
    <source>
        <dbReference type="ARBA" id="ARBA00012202"/>
    </source>
</evidence>
<evidence type="ECO:0000256" key="12">
    <source>
        <dbReference type="ARBA" id="ARBA00023293"/>
    </source>
</evidence>
<keyword evidence="4 15" id="KW-0812">Transmembrane</keyword>
<dbReference type="PRINTS" id="PR01177">
    <property type="entry name" value="GABAB1RECPTR"/>
</dbReference>
<dbReference type="Gene3D" id="3.30.70.1230">
    <property type="entry name" value="Nucleotide cyclase"/>
    <property type="match status" value="1"/>
</dbReference>
<evidence type="ECO:0000256" key="8">
    <source>
        <dbReference type="ARBA" id="ARBA00023136"/>
    </source>
</evidence>
<dbReference type="InterPro" id="IPR001828">
    <property type="entry name" value="ANF_lig-bd_rcpt"/>
</dbReference>
<keyword evidence="8 15" id="KW-0472">Membrane</keyword>
<evidence type="ECO:0000256" key="13">
    <source>
        <dbReference type="RuleBase" id="RU000405"/>
    </source>
</evidence>
<evidence type="ECO:0000256" key="2">
    <source>
        <dbReference type="ARBA" id="ARBA00004479"/>
    </source>
</evidence>
<dbReference type="CDD" id="cd07302">
    <property type="entry name" value="CHD"/>
    <property type="match status" value="1"/>
</dbReference>
<dbReference type="SUPFAM" id="SSF56112">
    <property type="entry name" value="Protein kinase-like (PK-like)"/>
    <property type="match status" value="1"/>
</dbReference>
<evidence type="ECO:0000256" key="1">
    <source>
        <dbReference type="ARBA" id="ARBA00004141"/>
    </source>
</evidence>
<reference evidence="19 20" key="1">
    <citation type="submission" date="2022-05" db="EMBL/GenBank/DDBJ databases">
        <authorList>
            <consortium name="Genoscope - CEA"/>
            <person name="William W."/>
        </authorList>
    </citation>
    <scope>NUCLEOTIDE SEQUENCE [LARGE SCALE GENOMIC DNA]</scope>
</reference>
<comment type="similarity">
    <text evidence="13">Belongs to the adenylyl cyclase class-4/guanylyl cyclase family.</text>
</comment>
<dbReference type="Pfam" id="PF07701">
    <property type="entry name" value="HNOBA"/>
    <property type="match status" value="1"/>
</dbReference>
<sequence length="1119" mass="127127">MVNCQLSMVMFSFCFYHLSFLVLRGSSTKPDVRVVLLYPLSSCDQLITDVPFNSAFDVAAKAINDSQDFSFTMSIESHDTRCSELVGIKAMTQQWNSAVHAFIGPGNDSFCATSARIAASWNLPLISYFCDEDVVSDKRLYPTFARTRPPNSQLSKSVLAVLNRFSWKVVAILYCSKENCFGQQSWEKTKDDMSKVFKDNKIHVSYEAKITPWEHEFEEIDRVLEDIKTKARVVILATNPENTPFFMTRARKKGMTNGDYVYIMSTLSDVQDQGTDYWLQGKGGIVNENESRKALQSVLALVPKPFNLTKYNDFKRRLIGEAEDVNYTLESVWHYATYLYDAVFLYALALNKTLSNGTDPRDGTAVFHNLKQTSFESVTGFYVHVDDNGDSEFNMTLLDFVQTVDDELETKTVGEFKLSQSGKQILELMPGINITWSEDGQRTTPPGDTPPCGFNLEFCQTPSPSPTTSTDKVYIIISVIGSALVIVCTVLLVFYGRKYTFEKELANQIWRVNYNDIVIGSNAGLSRTTSRISDVSEFTQVSRTRRGTLGTYKGNQVVIKRIDKDNIDLTRTVLLELKQIRDVHHPNLTRFFGACVDAPNICIITEYCSRGSLQEIILDEEIKLDIIFINSFILDITMGMEYLHSVDIKYHGHFSSSKCVVDNRWMLKITDYGLREFKALRGDSSSFPRGHNYQMDYSKLLWTAPEILRQKDNVLKGTPKGDVYSFGIIVHELETRDLPFGACHLVPEEIIGRVLAGTNPPFRPPLTANVTNEDLHFIMKLCWKEDPEDRPDFLEIRKMLRKLHGRKTNLVDKIIYMLEEHSHNLEKLVEKRTEQWIEEKKRTEELLHSMLPKSVADQLKSGRPVEAESFDEVTLFFSDIVGFTALSSESTPLQIVTLLNDLYSTFDAIIQGYDVYKVETIGDAYMVVSGLPVRNGHQHALEIADMALHLLQSVQHFKIKHRPDEKLKLRIGIHSGPVCAGVVGLKMPRYCLFGDTVNTASRMESNGEALKIHISGATKDYLEKIGGYVMEERGSIVIKGKGTLVTYWLQARRPFPQLLDANEVHKTYSQSSKFSSSAIEVELEHDKNATAKICNKYNNEDSEYDSYMKKNKIDQFKYV</sequence>
<comment type="caution">
    <text evidence="19">The sequence shown here is derived from an EMBL/GenBank/DDBJ whole genome shotgun (WGS) entry which is preliminary data.</text>
</comment>
<evidence type="ECO:0000313" key="20">
    <source>
        <dbReference type="Proteomes" id="UP001159427"/>
    </source>
</evidence>
<name>A0ABN8LCK3_9CNID</name>
<dbReference type="InterPro" id="IPR050401">
    <property type="entry name" value="Cyclic_nucleotide_synthase"/>
</dbReference>
<gene>
    <name evidence="19" type="ORF">PEVE_00000066</name>
</gene>
<evidence type="ECO:0000259" key="18">
    <source>
        <dbReference type="PROSITE" id="PS50125"/>
    </source>
</evidence>
<keyword evidence="10" id="KW-0325">Glycoprotein</keyword>
<dbReference type="Gene3D" id="6.10.250.780">
    <property type="match status" value="1"/>
</dbReference>
<comment type="catalytic activity">
    <reaction evidence="14">
        <text>GTP = 3',5'-cyclic GMP + diphosphate</text>
        <dbReference type="Rhea" id="RHEA:13665"/>
        <dbReference type="ChEBI" id="CHEBI:33019"/>
        <dbReference type="ChEBI" id="CHEBI:37565"/>
        <dbReference type="ChEBI" id="CHEBI:57746"/>
        <dbReference type="EC" id="4.6.1.2"/>
    </reaction>
</comment>
<dbReference type="Pfam" id="PF01094">
    <property type="entry name" value="ANF_receptor"/>
    <property type="match status" value="1"/>
</dbReference>
<evidence type="ECO:0000256" key="11">
    <source>
        <dbReference type="ARBA" id="ARBA00023239"/>
    </source>
</evidence>
<dbReference type="Gene3D" id="3.40.50.2300">
    <property type="match status" value="2"/>
</dbReference>
<keyword evidence="20" id="KW-1185">Reference proteome</keyword>
<dbReference type="Proteomes" id="UP001159427">
    <property type="component" value="Unassembled WGS sequence"/>
</dbReference>
<keyword evidence="11 13" id="KW-0456">Lyase</keyword>
<dbReference type="Pfam" id="PF00211">
    <property type="entry name" value="Guanylate_cyc"/>
    <property type="match status" value="1"/>
</dbReference>